<evidence type="ECO:0000313" key="4">
    <source>
        <dbReference type="EMBL" id="SHH84466.1"/>
    </source>
</evidence>
<organism evidence="4 5">
    <name type="scientific">Clostridium grantii DSM 8605</name>
    <dbReference type="NCBI Taxonomy" id="1121316"/>
    <lineage>
        <taxon>Bacteria</taxon>
        <taxon>Bacillati</taxon>
        <taxon>Bacillota</taxon>
        <taxon>Clostridia</taxon>
        <taxon>Eubacteriales</taxon>
        <taxon>Clostridiaceae</taxon>
        <taxon>Clostridium</taxon>
    </lineage>
</organism>
<dbReference type="OrthoDB" id="9803333at2"/>
<dbReference type="Proteomes" id="UP000184447">
    <property type="component" value="Unassembled WGS sequence"/>
</dbReference>
<evidence type="ECO:0000256" key="3">
    <source>
        <dbReference type="RuleBase" id="RU000363"/>
    </source>
</evidence>
<dbReference type="PRINTS" id="PR00081">
    <property type="entry name" value="GDHRDH"/>
</dbReference>
<dbReference type="GO" id="GO:0016616">
    <property type="term" value="F:oxidoreductase activity, acting on the CH-OH group of donors, NAD or NADP as acceptor"/>
    <property type="evidence" value="ECO:0007669"/>
    <property type="project" value="TreeGrafter"/>
</dbReference>
<evidence type="ECO:0000256" key="1">
    <source>
        <dbReference type="ARBA" id="ARBA00006484"/>
    </source>
</evidence>
<dbReference type="RefSeq" id="WP_073339010.1">
    <property type="nucleotide sequence ID" value="NZ_FQXM01000016.1"/>
</dbReference>
<dbReference type="PANTHER" id="PTHR42760:SF133">
    <property type="entry name" value="3-OXOACYL-[ACYL-CARRIER-PROTEIN] REDUCTASE"/>
    <property type="match status" value="1"/>
</dbReference>
<dbReference type="STRING" id="1121316.SAMN02745207_02765"/>
<protein>
    <submittedName>
        <fullName evidence="4">Short-chain dehydrogenase</fullName>
    </submittedName>
</protein>
<name>A0A1M5WAF4_9CLOT</name>
<keyword evidence="2" id="KW-0560">Oxidoreductase</keyword>
<dbReference type="Pfam" id="PF00106">
    <property type="entry name" value="adh_short"/>
    <property type="match status" value="1"/>
</dbReference>
<accession>A0A1M5WAF4</accession>
<keyword evidence="5" id="KW-1185">Reference proteome</keyword>
<dbReference type="PRINTS" id="PR00080">
    <property type="entry name" value="SDRFAMILY"/>
</dbReference>
<dbReference type="PANTHER" id="PTHR42760">
    <property type="entry name" value="SHORT-CHAIN DEHYDROGENASES/REDUCTASES FAMILY MEMBER"/>
    <property type="match status" value="1"/>
</dbReference>
<sequence length="238" mass="26560">MKNLKGKKALITGSSRGIGKQIAIGLATLGCDIILHARTLENLKEIEEILKKYDIKVYKIACELSDPNSVQLMLEELDMKHKNIDIVYNNAAISCENQLLFNTQRKVWDEIFEVNLFALIKICEHFLPLMIENKYGRIINFSSGISNQPEMAPYAVSKAAVNKYTEDMAIRLKGTNVLMNLINPGWVQTDMGGANASSSIESVLPGVIVPALLDDNGECGKTFNIWEYKNLELPKLVV</sequence>
<evidence type="ECO:0000256" key="2">
    <source>
        <dbReference type="ARBA" id="ARBA00023002"/>
    </source>
</evidence>
<reference evidence="4 5" key="1">
    <citation type="submission" date="2016-11" db="EMBL/GenBank/DDBJ databases">
        <authorList>
            <person name="Jaros S."/>
            <person name="Januszkiewicz K."/>
            <person name="Wedrychowicz H."/>
        </authorList>
    </citation>
    <scope>NUCLEOTIDE SEQUENCE [LARGE SCALE GENOMIC DNA]</scope>
    <source>
        <strain evidence="4 5">DSM 8605</strain>
    </source>
</reference>
<dbReference type="Gene3D" id="3.40.50.720">
    <property type="entry name" value="NAD(P)-binding Rossmann-like Domain"/>
    <property type="match status" value="1"/>
</dbReference>
<dbReference type="InterPro" id="IPR002347">
    <property type="entry name" value="SDR_fam"/>
</dbReference>
<dbReference type="SUPFAM" id="SSF51735">
    <property type="entry name" value="NAD(P)-binding Rossmann-fold domains"/>
    <property type="match status" value="1"/>
</dbReference>
<comment type="similarity">
    <text evidence="1 3">Belongs to the short-chain dehydrogenases/reductases (SDR) family.</text>
</comment>
<proteinExistence type="inferred from homology"/>
<dbReference type="PROSITE" id="PS51257">
    <property type="entry name" value="PROKAR_LIPOPROTEIN"/>
    <property type="match status" value="1"/>
</dbReference>
<gene>
    <name evidence="4" type="ORF">SAMN02745207_02765</name>
</gene>
<dbReference type="EMBL" id="FQXM01000016">
    <property type="protein sequence ID" value="SHH84466.1"/>
    <property type="molecule type" value="Genomic_DNA"/>
</dbReference>
<dbReference type="AlphaFoldDB" id="A0A1M5WAF4"/>
<evidence type="ECO:0000313" key="5">
    <source>
        <dbReference type="Proteomes" id="UP000184447"/>
    </source>
</evidence>
<dbReference type="CDD" id="cd05233">
    <property type="entry name" value="SDR_c"/>
    <property type="match status" value="1"/>
</dbReference>
<dbReference type="InterPro" id="IPR036291">
    <property type="entry name" value="NAD(P)-bd_dom_sf"/>
</dbReference>